<dbReference type="PRINTS" id="PR01164">
    <property type="entry name" value="GAMMATUBULIN"/>
</dbReference>
<evidence type="ECO:0000256" key="8">
    <source>
        <dbReference type="ARBA" id="ARBA00023212"/>
    </source>
</evidence>
<dbReference type="Gene3D" id="1.10.287.600">
    <property type="entry name" value="Helix hairpin bin"/>
    <property type="match status" value="1"/>
</dbReference>
<dbReference type="EMBL" id="JBDODL010000005">
    <property type="protein sequence ID" value="MES1918000.1"/>
    <property type="molecule type" value="Genomic_DNA"/>
</dbReference>
<comment type="subcellular location">
    <subcellularLocation>
        <location evidence="2">Cytoplasm</location>
        <location evidence="2">Cytoskeleton</location>
        <location evidence="2">Microtubule organizing center</location>
    </subcellularLocation>
</comment>
<dbReference type="CDD" id="cd02188">
    <property type="entry name" value="gamma_tubulin"/>
    <property type="match status" value="1"/>
</dbReference>
<dbReference type="SUPFAM" id="SSF52490">
    <property type="entry name" value="Tubulin nucleotide-binding domain-like"/>
    <property type="match status" value="1"/>
</dbReference>
<protein>
    <recommendedName>
        <fullName evidence="9">Tubulin gamma chain</fullName>
    </recommendedName>
</protein>
<accession>A0ABV2AE42</accession>
<dbReference type="InterPro" id="IPR002454">
    <property type="entry name" value="Gamma_tubulin"/>
</dbReference>
<dbReference type="PRINTS" id="PR01161">
    <property type="entry name" value="TUBULIN"/>
</dbReference>
<evidence type="ECO:0000256" key="7">
    <source>
        <dbReference type="ARBA" id="ARBA00023134"/>
    </source>
</evidence>
<proteinExistence type="inferred from homology"/>
<sequence length="442" mass="49133">MPRELITLQVGQCGNQIGSEFWKRLCAEHGITKDGSLKDPEVNSGLKDIFFYQADDDQYVPRAILVDLEPRVIDSILSGEQRSLYNLENQFVHRRGSGAGNNWAKGYSCGDEVAEEILEIVDREADNSDSLEGFMLCHSIAGGTGSGLGSFLLEEIADRYPKKLVSTFSVFPNQTKFSDVVVQPYNCVLAMKRLALCADAVVVIDNTALDRIALDRLQMDKPTIGQINSLVSTVMAATTSTLRFPGYSYCDLASLASALVPTPRSNFLITGYTPLSVANCSSTIRKTSVYEIIRRLLQPRNIMASCNTRKGLYVSMLNVMQGDVKPGDVQRSIARLSEKKSINFIEWAPAGVQIALAPKSPFLSSLNDVNGLMLANHTSVKELFSTVLKQFDVFRKRKAFIQQYLDEKCFSGSFDEFDESRNAVENCIEEYANMESKDFLKY</sequence>
<comment type="function">
    <text evidence="1">Tubulin is the major constituent of microtubules. The gamma chain is found at microtubule organizing centers (MTOC) such as the spindle poles or the centrosome, suggesting that it is involved in the minus-end nucleation of microtubule assembly.</text>
</comment>
<evidence type="ECO:0000256" key="9">
    <source>
        <dbReference type="RuleBase" id="RU000352"/>
    </source>
</evidence>
<evidence type="ECO:0000259" key="11">
    <source>
        <dbReference type="SMART" id="SM00865"/>
    </source>
</evidence>
<comment type="function">
    <text evidence="9">Tubulin is the major constituent of microtubules, protein filaments consisting of alpha- and beta-tubulin heterodimers. Gamma-tubulin is a key component of the gamma-tubulin ring complex (gTuRC) which mediates microtubule nucleation. The gTuRC regulates the minus-end nucleation of alpha-beta tubulin heterodimers that grow into microtubule protafilaments, a critical step in centrosome duplication and spindle formation.</text>
</comment>
<dbReference type="InterPro" id="IPR000217">
    <property type="entry name" value="Tubulin"/>
</dbReference>
<feature type="domain" description="Tubulin/FtsZ GTPase" evidence="10">
    <location>
        <begin position="47"/>
        <end position="246"/>
    </location>
</feature>
<dbReference type="InterPro" id="IPR018316">
    <property type="entry name" value="Tubulin/FtsZ_2-layer-sand-dom"/>
</dbReference>
<dbReference type="InterPro" id="IPR008280">
    <property type="entry name" value="Tub_FtsZ_C"/>
</dbReference>
<evidence type="ECO:0000256" key="2">
    <source>
        <dbReference type="ARBA" id="ARBA00004267"/>
    </source>
</evidence>
<keyword evidence="4" id="KW-0963">Cytoplasm</keyword>
<evidence type="ECO:0000256" key="4">
    <source>
        <dbReference type="ARBA" id="ARBA00022490"/>
    </source>
</evidence>
<dbReference type="Pfam" id="PF03953">
    <property type="entry name" value="Tubulin_C"/>
    <property type="match status" value="1"/>
</dbReference>
<dbReference type="Gene3D" id="3.30.1330.20">
    <property type="entry name" value="Tubulin/FtsZ, C-terminal domain"/>
    <property type="match status" value="1"/>
</dbReference>
<dbReference type="PROSITE" id="PS00227">
    <property type="entry name" value="TUBULIN"/>
    <property type="match status" value="1"/>
</dbReference>
<name>A0ABV2AE42_9EUKA</name>
<keyword evidence="8" id="KW-0206">Cytoskeleton</keyword>
<evidence type="ECO:0000259" key="10">
    <source>
        <dbReference type="SMART" id="SM00864"/>
    </source>
</evidence>
<dbReference type="Gene3D" id="3.40.50.1440">
    <property type="entry name" value="Tubulin/FtsZ, GTPase domain"/>
    <property type="match status" value="1"/>
</dbReference>
<dbReference type="PANTHER" id="PTHR11588">
    <property type="entry name" value="TUBULIN"/>
    <property type="match status" value="1"/>
</dbReference>
<evidence type="ECO:0000256" key="6">
    <source>
        <dbReference type="ARBA" id="ARBA00022741"/>
    </source>
</evidence>
<dbReference type="SUPFAM" id="SSF55307">
    <property type="entry name" value="Tubulin C-terminal domain-like"/>
    <property type="match status" value="1"/>
</dbReference>
<dbReference type="InterPro" id="IPR003008">
    <property type="entry name" value="Tubulin_FtsZ_GTPase"/>
</dbReference>
<dbReference type="Pfam" id="PF00091">
    <property type="entry name" value="Tubulin"/>
    <property type="match status" value="1"/>
</dbReference>
<comment type="caution">
    <text evidence="12">The sequence shown here is derived from an EMBL/GenBank/DDBJ whole genome shotgun (WGS) entry which is preliminary data.</text>
</comment>
<dbReference type="SMART" id="SM00865">
    <property type="entry name" value="Tubulin_C"/>
    <property type="match status" value="1"/>
</dbReference>
<keyword evidence="7 9" id="KW-0342">GTP-binding</keyword>
<evidence type="ECO:0000256" key="5">
    <source>
        <dbReference type="ARBA" id="ARBA00022701"/>
    </source>
</evidence>
<feature type="domain" description="Tubulin/FtsZ 2-layer sandwich" evidence="11">
    <location>
        <begin position="249"/>
        <end position="389"/>
    </location>
</feature>
<dbReference type="InterPro" id="IPR037103">
    <property type="entry name" value="Tubulin/FtsZ-like_C"/>
</dbReference>
<dbReference type="SMART" id="SM00864">
    <property type="entry name" value="Tubulin"/>
    <property type="match status" value="1"/>
</dbReference>
<evidence type="ECO:0000313" key="13">
    <source>
        <dbReference type="Proteomes" id="UP001439008"/>
    </source>
</evidence>
<gene>
    <name evidence="12" type="ORF">MHBO_000034</name>
</gene>
<evidence type="ECO:0000256" key="3">
    <source>
        <dbReference type="ARBA" id="ARBA00009636"/>
    </source>
</evidence>
<comment type="similarity">
    <text evidence="3 9">Belongs to the tubulin family.</text>
</comment>
<dbReference type="Proteomes" id="UP001439008">
    <property type="component" value="Unassembled WGS sequence"/>
</dbReference>
<keyword evidence="6 9" id="KW-0547">Nucleotide-binding</keyword>
<dbReference type="InterPro" id="IPR036525">
    <property type="entry name" value="Tubulin/FtsZ_GTPase_sf"/>
</dbReference>
<organism evidence="12 13">
    <name type="scientific">Bonamia ostreae</name>
    <dbReference type="NCBI Taxonomy" id="126728"/>
    <lineage>
        <taxon>Eukaryota</taxon>
        <taxon>Sar</taxon>
        <taxon>Rhizaria</taxon>
        <taxon>Endomyxa</taxon>
        <taxon>Ascetosporea</taxon>
        <taxon>Haplosporida</taxon>
        <taxon>Bonamia</taxon>
    </lineage>
</organism>
<dbReference type="InterPro" id="IPR017975">
    <property type="entry name" value="Tubulin_CS"/>
</dbReference>
<keyword evidence="13" id="KW-1185">Reference proteome</keyword>
<dbReference type="InterPro" id="IPR023123">
    <property type="entry name" value="Tubulin_C"/>
</dbReference>
<reference evidence="12 13" key="1">
    <citation type="journal article" date="2024" name="BMC Biol.">
        <title>Comparative genomics of Ascetosporea gives new insight into the evolutionary basis for animal parasitism in Rhizaria.</title>
        <authorList>
            <person name="Hiltunen Thoren M."/>
            <person name="Onut-Brannstrom I."/>
            <person name="Alfjorden A."/>
            <person name="Peckova H."/>
            <person name="Swords F."/>
            <person name="Hooper C."/>
            <person name="Holzer A.S."/>
            <person name="Bass D."/>
            <person name="Burki F."/>
        </authorList>
    </citation>
    <scope>NUCLEOTIDE SEQUENCE [LARGE SCALE GENOMIC DNA]</scope>
    <source>
        <strain evidence="12">20-A016</strain>
    </source>
</reference>
<evidence type="ECO:0000313" key="12">
    <source>
        <dbReference type="EMBL" id="MES1918000.1"/>
    </source>
</evidence>
<keyword evidence="5 9" id="KW-0493">Microtubule</keyword>
<evidence type="ECO:0000256" key="1">
    <source>
        <dbReference type="ARBA" id="ARBA00004079"/>
    </source>
</evidence>